<feature type="region of interest" description="Disordered" evidence="1">
    <location>
        <begin position="206"/>
        <end position="225"/>
    </location>
</feature>
<proteinExistence type="predicted"/>
<evidence type="ECO:0000313" key="5">
    <source>
        <dbReference type="Proteomes" id="UP000281549"/>
    </source>
</evidence>
<sequence>MIDPGSNVLLYRYFVDGQARGINNHLRLLDSFAATDDVQSMWMKVKQHSIATNTVNINLGANPVADVIPMDDSFIQMWKTSNEGDRIVNDVLNWEAHVPSISPEAQRRHIDHAVPSSTGVSTPVKPFRMETPSMSTLSGVPMPFSNDSFDWEMDELQIGGLEEPLNIFDFQTLEKEEKKGKNLLFEGLGDIDMKWDEDQIPSMKAEVPEVTNKKKKPQKKKRIDEDEETQLTMRNLAENQDNYLANMKANSIQRKKIKFLEKEKYNVLFQSHVLKDFSVDLQNLWNSEMLSKGVKVHEIQDPLIMETPKRKKRKEEIEIQEDQNYDQVGFDETIEMGRFEEDYSNSNPVETPWFSDRHSSIATKSLLPPSVKTESVRNSVISSTSRAPSSILDKYIAENSFSNLELPNESENFLVFVKQKCDLYETSKTVAALAFYKVLGKPCLVN</sequence>
<gene>
    <name evidence="2" type="ORF">O9G_002983</name>
    <name evidence="3" type="ORF">ROZALSC1DRAFT_26569</name>
</gene>
<keyword evidence="4" id="KW-1185">Reference proteome</keyword>
<dbReference type="Proteomes" id="UP000030755">
    <property type="component" value="Unassembled WGS sequence"/>
</dbReference>
<dbReference type="Proteomes" id="UP000281549">
    <property type="component" value="Unassembled WGS sequence"/>
</dbReference>
<dbReference type="HOGENOM" id="CLU_614164_0_0_1"/>
<evidence type="ECO:0000313" key="3">
    <source>
        <dbReference type="EMBL" id="RKP22056.1"/>
    </source>
</evidence>
<accession>A0A075AWH9</accession>
<dbReference type="EMBL" id="ML004912">
    <property type="protein sequence ID" value="RKP22056.1"/>
    <property type="molecule type" value="Genomic_DNA"/>
</dbReference>
<name>A0A075AWH9_ROZAC</name>
<protein>
    <submittedName>
        <fullName evidence="2">Uncharacterized protein</fullName>
    </submittedName>
</protein>
<evidence type="ECO:0000313" key="2">
    <source>
        <dbReference type="EMBL" id="EPZ34665.1"/>
    </source>
</evidence>
<reference evidence="5" key="2">
    <citation type="journal article" date="2018" name="Nat. Microbiol.">
        <title>Leveraging single-cell genomics to expand the fungal tree of life.</title>
        <authorList>
            <person name="Ahrendt S.R."/>
            <person name="Quandt C.A."/>
            <person name="Ciobanu D."/>
            <person name="Clum A."/>
            <person name="Salamov A."/>
            <person name="Andreopoulos B."/>
            <person name="Cheng J.F."/>
            <person name="Woyke T."/>
            <person name="Pelin A."/>
            <person name="Henrissat B."/>
            <person name="Reynolds N.K."/>
            <person name="Benny G.L."/>
            <person name="Smith M.E."/>
            <person name="James T.Y."/>
            <person name="Grigoriev I.V."/>
        </authorList>
    </citation>
    <scope>NUCLEOTIDE SEQUENCE [LARGE SCALE GENOMIC DNA]</scope>
    <source>
        <strain evidence="5">CSF55</strain>
    </source>
</reference>
<evidence type="ECO:0000313" key="4">
    <source>
        <dbReference type="Proteomes" id="UP000030755"/>
    </source>
</evidence>
<evidence type="ECO:0000256" key="1">
    <source>
        <dbReference type="SAM" id="MobiDB-lite"/>
    </source>
</evidence>
<reference evidence="2 4" key="1">
    <citation type="journal article" date="2013" name="Curr. Biol.">
        <title>Shared signatures of parasitism and phylogenomics unite Cryptomycota and microsporidia.</title>
        <authorList>
            <person name="James T.Y."/>
            <person name="Pelin A."/>
            <person name="Bonen L."/>
            <person name="Ahrendt S."/>
            <person name="Sain D."/>
            <person name="Corradi N."/>
            <person name="Stajich J.E."/>
        </authorList>
    </citation>
    <scope>NUCLEOTIDE SEQUENCE [LARGE SCALE GENOMIC DNA]</scope>
    <source>
        <strain evidence="2">CSF55</strain>
        <strain evidence="2">CSF55</strain>
    </source>
</reference>
<dbReference type="EMBL" id="KE560931">
    <property type="protein sequence ID" value="EPZ34665.1"/>
    <property type="molecule type" value="Genomic_DNA"/>
</dbReference>
<organism evidence="2 4">
    <name type="scientific">Rozella allomycis (strain CSF55)</name>
    <dbReference type="NCBI Taxonomy" id="988480"/>
    <lineage>
        <taxon>Eukaryota</taxon>
        <taxon>Fungi</taxon>
        <taxon>Fungi incertae sedis</taxon>
        <taxon>Cryptomycota</taxon>
        <taxon>Cryptomycota incertae sedis</taxon>
        <taxon>Rozella</taxon>
    </lineage>
</organism>
<reference evidence="3" key="3">
    <citation type="submission" date="2018-08" db="EMBL/GenBank/DDBJ databases">
        <title>Leveraging single-cell genomics to expand the Fungal Tree of Life.</title>
        <authorList>
            <consortium name="DOE Joint Genome Institute"/>
            <person name="Ahrendt S.R."/>
            <person name="Quandt C.A."/>
            <person name="Ciobanu D."/>
            <person name="Clum A."/>
            <person name="Salamov A."/>
            <person name="Andreopoulos B."/>
            <person name="Cheng J.-F."/>
            <person name="Woyke T."/>
            <person name="Pelin A."/>
            <person name="Henrissat B."/>
            <person name="Reynolds N."/>
            <person name="Benny G.L."/>
            <person name="Smith M.E."/>
            <person name="James T.Y."/>
            <person name="Grigoriev I.V."/>
        </authorList>
    </citation>
    <scope>NUCLEOTIDE SEQUENCE</scope>
    <source>
        <strain evidence="3">CSF55</strain>
    </source>
</reference>
<dbReference type="AlphaFoldDB" id="A0A075AWH9"/>